<feature type="transmembrane region" description="Helical" evidence="8">
    <location>
        <begin position="262"/>
        <end position="283"/>
    </location>
</feature>
<comment type="caution">
    <text evidence="9">The sequence shown here is derived from an EMBL/GenBank/DDBJ whole genome shotgun (WGS) entry which is preliminary data.</text>
</comment>
<dbReference type="GO" id="GO:0042910">
    <property type="term" value="F:xenobiotic transmembrane transporter activity"/>
    <property type="evidence" value="ECO:0007669"/>
    <property type="project" value="InterPro"/>
</dbReference>
<feature type="transmembrane region" description="Helical" evidence="8">
    <location>
        <begin position="141"/>
        <end position="161"/>
    </location>
</feature>
<keyword evidence="6 8" id="KW-0472">Membrane</keyword>
<evidence type="ECO:0000256" key="3">
    <source>
        <dbReference type="ARBA" id="ARBA00022475"/>
    </source>
</evidence>
<evidence type="ECO:0000256" key="4">
    <source>
        <dbReference type="ARBA" id="ARBA00022692"/>
    </source>
</evidence>
<accession>A0AAV3T751</accession>
<keyword evidence="3" id="KW-1003">Cell membrane</keyword>
<feature type="transmembrane region" description="Helical" evidence="8">
    <location>
        <begin position="101"/>
        <end position="121"/>
    </location>
</feature>
<dbReference type="InterPro" id="IPR052031">
    <property type="entry name" value="Membrane_Transporter-Flippase"/>
</dbReference>
<evidence type="ECO:0000256" key="6">
    <source>
        <dbReference type="ARBA" id="ARBA00023136"/>
    </source>
</evidence>
<dbReference type="EMBL" id="BAAADV010000001">
    <property type="protein sequence ID" value="GAA0664938.1"/>
    <property type="molecule type" value="Genomic_DNA"/>
</dbReference>
<feature type="transmembrane region" description="Helical" evidence="8">
    <location>
        <begin position="58"/>
        <end position="80"/>
    </location>
</feature>
<dbReference type="NCBIfam" id="TIGR00797">
    <property type="entry name" value="matE"/>
    <property type="match status" value="1"/>
</dbReference>
<feature type="transmembrane region" description="Helical" evidence="8">
    <location>
        <begin position="404"/>
        <end position="424"/>
    </location>
</feature>
<evidence type="ECO:0000256" key="8">
    <source>
        <dbReference type="SAM" id="Phobius"/>
    </source>
</evidence>
<name>A0AAV3T751_9EURY</name>
<feature type="region of interest" description="Disordered" evidence="7">
    <location>
        <begin position="461"/>
        <end position="493"/>
    </location>
</feature>
<dbReference type="InterPro" id="IPR048279">
    <property type="entry name" value="MdtK-like"/>
</dbReference>
<evidence type="ECO:0000313" key="9">
    <source>
        <dbReference type="EMBL" id="GAA0664938.1"/>
    </source>
</evidence>
<evidence type="ECO:0000256" key="1">
    <source>
        <dbReference type="ARBA" id="ARBA00004651"/>
    </source>
</evidence>
<feature type="transmembrane region" description="Helical" evidence="8">
    <location>
        <begin position="289"/>
        <end position="312"/>
    </location>
</feature>
<reference evidence="9 10" key="1">
    <citation type="journal article" date="2019" name="Int. J. Syst. Evol. Microbiol.">
        <title>The Global Catalogue of Microorganisms (GCM) 10K type strain sequencing project: providing services to taxonomists for standard genome sequencing and annotation.</title>
        <authorList>
            <consortium name="The Broad Institute Genomics Platform"/>
            <consortium name="The Broad Institute Genome Sequencing Center for Infectious Disease"/>
            <person name="Wu L."/>
            <person name="Ma J."/>
        </authorList>
    </citation>
    <scope>NUCLEOTIDE SEQUENCE [LARGE SCALE GENOMIC DNA]</scope>
    <source>
        <strain evidence="9 10">JCM 16328</strain>
    </source>
</reference>
<keyword evidence="4 8" id="KW-0812">Transmembrane</keyword>
<gene>
    <name evidence="9" type="ORF">GCM10009020_07360</name>
</gene>
<proteinExistence type="predicted"/>
<dbReference type="Pfam" id="PF01554">
    <property type="entry name" value="MatE"/>
    <property type="match status" value="2"/>
</dbReference>
<dbReference type="PIRSF" id="PIRSF006603">
    <property type="entry name" value="DinF"/>
    <property type="match status" value="1"/>
</dbReference>
<organism evidence="9 10">
    <name type="scientific">Natronoarchaeum mannanilyticum</name>
    <dbReference type="NCBI Taxonomy" id="926360"/>
    <lineage>
        <taxon>Archaea</taxon>
        <taxon>Methanobacteriati</taxon>
        <taxon>Methanobacteriota</taxon>
        <taxon>Stenosarchaea group</taxon>
        <taxon>Halobacteria</taxon>
        <taxon>Halobacteriales</taxon>
        <taxon>Natronoarchaeaceae</taxon>
    </lineage>
</organism>
<comment type="subcellular location">
    <subcellularLocation>
        <location evidence="1">Cell membrane</location>
        <topology evidence="1">Multi-pass membrane protein</topology>
    </subcellularLocation>
</comment>
<dbReference type="GO" id="GO:0005886">
    <property type="term" value="C:plasma membrane"/>
    <property type="evidence" value="ECO:0007669"/>
    <property type="project" value="UniProtKB-SubCell"/>
</dbReference>
<feature type="transmembrane region" description="Helical" evidence="8">
    <location>
        <begin position="370"/>
        <end position="392"/>
    </location>
</feature>
<feature type="compositionally biased region" description="Low complexity" evidence="7">
    <location>
        <begin position="476"/>
        <end position="493"/>
    </location>
</feature>
<dbReference type="CDD" id="cd13142">
    <property type="entry name" value="MATE_like_12"/>
    <property type="match status" value="1"/>
</dbReference>
<dbReference type="InterPro" id="IPR002528">
    <property type="entry name" value="MATE_fam"/>
</dbReference>
<dbReference type="AlphaFoldDB" id="A0AAV3T751"/>
<evidence type="ECO:0000256" key="5">
    <source>
        <dbReference type="ARBA" id="ARBA00022989"/>
    </source>
</evidence>
<protein>
    <submittedName>
        <fullName evidence="9">MATE family efflux transporter</fullName>
    </submittedName>
</protein>
<evidence type="ECO:0000256" key="2">
    <source>
        <dbReference type="ARBA" id="ARBA00022448"/>
    </source>
</evidence>
<feature type="transmembrane region" description="Helical" evidence="8">
    <location>
        <begin position="173"/>
        <end position="195"/>
    </location>
</feature>
<keyword evidence="5 8" id="KW-1133">Transmembrane helix</keyword>
<keyword evidence="10" id="KW-1185">Reference proteome</keyword>
<feature type="transmembrane region" description="Helical" evidence="8">
    <location>
        <begin position="201"/>
        <end position="224"/>
    </location>
</feature>
<dbReference type="PANTHER" id="PTHR43549">
    <property type="entry name" value="MULTIDRUG RESISTANCE PROTEIN YPNP-RELATED"/>
    <property type="match status" value="1"/>
</dbReference>
<dbReference type="GO" id="GO:0015297">
    <property type="term" value="F:antiporter activity"/>
    <property type="evidence" value="ECO:0007669"/>
    <property type="project" value="InterPro"/>
</dbReference>
<evidence type="ECO:0000256" key="7">
    <source>
        <dbReference type="SAM" id="MobiDB-lite"/>
    </source>
</evidence>
<sequence length="493" mass="51074">MAETVEDSLTDGSLVGPMVRLAWPIIVIQLLQVTYNVADTLWLGRYSAAAVGAMSLAFPVSLLLVSFAGGFTTGGSILVAQYTGADSDRSAGSVAGQTMSFVIGVGVLIGAVGVASTERLLGLFPSQQETAATVVPMAVEYLEVLFAGMPFFIGFYAFTAIMRGYGDTRAPMYVMAVSVLLNVVLDPFLIFGWWIAPDLGVAGAAAATIASRAVATLLGLWILFGTARGPAVSLPDIRPRLDTVRKIVDLGVPASIEQSTNAMALIAMAAMTVSFAPPVVAAYGLGNRLVSLVFLPAMGLGQATNSIVGQNLGAEKTGRAERAAWLAVGLCAGVMVVAAALAAAFARPIVELFIAVEDEYAAAAIGHGVAYLRISTIGFVFIAVSEVLLGAFRGAGNTRTAMAISMFKLWVVSVCGTYLLTFTFEFGVTGLWVGSTLEHVGGAVLALAWFARGTWKEAVIDDDRTGDPTDDGEPGGAPDDAPDADVPPADGAE</sequence>
<evidence type="ECO:0000313" key="10">
    <source>
        <dbReference type="Proteomes" id="UP001500420"/>
    </source>
</evidence>
<dbReference type="Proteomes" id="UP001500420">
    <property type="component" value="Unassembled WGS sequence"/>
</dbReference>
<feature type="transmembrane region" description="Helical" evidence="8">
    <location>
        <begin position="430"/>
        <end position="451"/>
    </location>
</feature>
<keyword evidence="2" id="KW-0813">Transport</keyword>
<feature type="transmembrane region" description="Helical" evidence="8">
    <location>
        <begin position="324"/>
        <end position="350"/>
    </location>
</feature>
<dbReference type="PANTHER" id="PTHR43549:SF2">
    <property type="entry name" value="MULTIDRUG RESISTANCE PROTEIN NORM-RELATED"/>
    <property type="match status" value="1"/>
</dbReference>
<feature type="transmembrane region" description="Helical" evidence="8">
    <location>
        <begin position="21"/>
        <end position="38"/>
    </location>
</feature>